<feature type="transmembrane region" description="Helical" evidence="1">
    <location>
        <begin position="71"/>
        <end position="98"/>
    </location>
</feature>
<feature type="transmembrane region" description="Helical" evidence="1">
    <location>
        <begin position="302"/>
        <end position="324"/>
    </location>
</feature>
<feature type="transmembrane region" description="Helical" evidence="1">
    <location>
        <begin position="241"/>
        <end position="267"/>
    </location>
</feature>
<keyword evidence="3" id="KW-1185">Reference proteome</keyword>
<feature type="transmembrane region" description="Helical" evidence="1">
    <location>
        <begin position="119"/>
        <end position="139"/>
    </location>
</feature>
<comment type="caution">
    <text evidence="2">The sequence shown here is derived from an EMBL/GenBank/DDBJ whole genome shotgun (WGS) entry which is preliminary data.</text>
</comment>
<reference evidence="2 3" key="1">
    <citation type="journal article" date="2019" name="Int. J. Syst. Evol. Microbiol.">
        <title>The Global Catalogue of Microorganisms (GCM) 10K type strain sequencing project: providing services to taxonomists for standard genome sequencing and annotation.</title>
        <authorList>
            <consortium name="The Broad Institute Genomics Platform"/>
            <consortium name="The Broad Institute Genome Sequencing Center for Infectious Disease"/>
            <person name="Wu L."/>
            <person name="Ma J."/>
        </authorList>
    </citation>
    <scope>NUCLEOTIDE SEQUENCE [LARGE SCALE GENOMIC DNA]</scope>
    <source>
        <strain evidence="2 3">JCM 13929</strain>
    </source>
</reference>
<keyword evidence="1" id="KW-0812">Transmembrane</keyword>
<evidence type="ECO:0000313" key="3">
    <source>
        <dbReference type="Proteomes" id="UP001500064"/>
    </source>
</evidence>
<dbReference type="EMBL" id="BAAAMU010000025">
    <property type="protein sequence ID" value="GAA1637491.1"/>
    <property type="molecule type" value="Genomic_DNA"/>
</dbReference>
<feature type="transmembrane region" description="Helical" evidence="1">
    <location>
        <begin position="209"/>
        <end position="229"/>
    </location>
</feature>
<organism evidence="2 3">
    <name type="scientific">Nonomuraea maheshkhaliensis</name>
    <dbReference type="NCBI Taxonomy" id="419590"/>
    <lineage>
        <taxon>Bacteria</taxon>
        <taxon>Bacillati</taxon>
        <taxon>Actinomycetota</taxon>
        <taxon>Actinomycetes</taxon>
        <taxon>Streptosporangiales</taxon>
        <taxon>Streptosporangiaceae</taxon>
        <taxon>Nonomuraea</taxon>
    </lineage>
</organism>
<feature type="transmembrane region" description="Helical" evidence="1">
    <location>
        <begin position="32"/>
        <end position="51"/>
    </location>
</feature>
<dbReference type="Proteomes" id="UP001500064">
    <property type="component" value="Unassembled WGS sequence"/>
</dbReference>
<feature type="transmembrane region" description="Helical" evidence="1">
    <location>
        <begin position="168"/>
        <end position="189"/>
    </location>
</feature>
<gene>
    <name evidence="2" type="ORF">GCM10009733_038230</name>
</gene>
<protein>
    <submittedName>
        <fullName evidence="2">Uncharacterized protein</fullName>
    </submittedName>
</protein>
<keyword evidence="1" id="KW-1133">Transmembrane helix</keyword>
<proteinExistence type="predicted"/>
<keyword evidence="1" id="KW-0472">Membrane</keyword>
<evidence type="ECO:0000256" key="1">
    <source>
        <dbReference type="SAM" id="Phobius"/>
    </source>
</evidence>
<accession>A0ABN2FAT8</accession>
<sequence length="731" mass="76963">MQHVERLRASPVPFLSYLDAARCLMRLAVPGVLVHVPLATLTLTALTATAGDAAAVVDQRLQLIGDSDTALTIWIVVVAVVAVAGQLVVFPATVLIAAGHLVDRPVPPVEALRAVVRRLPSLLVLLLVAAMAFGAIWAARAGVRVVTDRRRMGGVLPVLADQRWLGDVLLVAAVFAALPGLLAVPAVLLHGCGGLGSIRRAYRLTRLRFLPTAATLALGVVLVPGAAAWPVAAGLGLLPGLFATLGWGLAGTVLALAVTPFQAAVVARQFLHCMAWRTEVDDSDLAHGLPEGSPPGPVRGGLVPVALLPGLLFCGVVLVNPFGWPEITETNVTESWAPQKFPVPAQERRPVVRPFDLRALHTGRGPRLIAVMDGADDDAGLLACADPSCATASFEWAEPRGSGTRWEPGAASARLPDGRLLLTTWASSRLELLTCEATGCVRSSGAVATTRSSRPDTVGLALAVRRGGGPVVAHAEADPAEGDRPEHDVLAFVLCADPSCARPERRQVARLERTLYRPTFANLAVAVGPDDRPVAARFAPATGHIQVISCQDAACHRPITTSPVPPGPPGLDTLPWTSGLALAVRPDGRPVIAYRDPRDQVNKLLDCRTPDCARADARVLGAGDEYDAAPALVLDYSGWPLVAYESSEHRRLMLAVCTGARCERIAVSKNENGFGERLAMTLNSDGHPAIAWIDHNSARTGLDWNLHVTTPLNLTPSTPPASQGCGPPRCG</sequence>
<name>A0ABN2FAT8_9ACTN</name>
<evidence type="ECO:0000313" key="2">
    <source>
        <dbReference type="EMBL" id="GAA1637491.1"/>
    </source>
</evidence>